<gene>
    <name evidence="1" type="ORF">HYFRA_00009310</name>
</gene>
<evidence type="ECO:0000313" key="1">
    <source>
        <dbReference type="EMBL" id="CAG8957109.1"/>
    </source>
</evidence>
<dbReference type="Proteomes" id="UP000696280">
    <property type="component" value="Unassembled WGS sequence"/>
</dbReference>
<comment type="caution">
    <text evidence="1">The sequence shown here is derived from an EMBL/GenBank/DDBJ whole genome shotgun (WGS) entry which is preliminary data.</text>
</comment>
<sequence length="77" mass="8204">MAESGENSRGLAMHDAVHKDALDVSEVASALHVRVGFAVPDPESPVLFVPLYSLVGDWFAATHDTAIHIHQSLALVS</sequence>
<keyword evidence="2" id="KW-1185">Reference proteome</keyword>
<evidence type="ECO:0000313" key="2">
    <source>
        <dbReference type="Proteomes" id="UP000696280"/>
    </source>
</evidence>
<name>A0A9N9PKH2_9HELO</name>
<dbReference type="EMBL" id="CAJVRL010000077">
    <property type="protein sequence ID" value="CAG8957109.1"/>
    <property type="molecule type" value="Genomic_DNA"/>
</dbReference>
<protein>
    <submittedName>
        <fullName evidence="1">Uncharacterized protein</fullName>
    </submittedName>
</protein>
<organism evidence="1 2">
    <name type="scientific">Hymenoscyphus fraxineus</name>
    <dbReference type="NCBI Taxonomy" id="746836"/>
    <lineage>
        <taxon>Eukaryota</taxon>
        <taxon>Fungi</taxon>
        <taxon>Dikarya</taxon>
        <taxon>Ascomycota</taxon>
        <taxon>Pezizomycotina</taxon>
        <taxon>Leotiomycetes</taxon>
        <taxon>Helotiales</taxon>
        <taxon>Helotiaceae</taxon>
        <taxon>Hymenoscyphus</taxon>
    </lineage>
</organism>
<dbReference type="AlphaFoldDB" id="A0A9N9PKH2"/>
<proteinExistence type="predicted"/>
<accession>A0A9N9PKH2</accession>
<reference evidence="1" key="1">
    <citation type="submission" date="2021-07" db="EMBL/GenBank/DDBJ databases">
        <authorList>
            <person name="Durling M."/>
        </authorList>
    </citation>
    <scope>NUCLEOTIDE SEQUENCE</scope>
</reference>